<reference evidence="2" key="1">
    <citation type="submission" date="2018-02" db="EMBL/GenBank/DDBJ databases">
        <title>Glaesserella australis sp. nov., isolated from the lungs of pigs.</title>
        <authorList>
            <person name="Turni C."/>
            <person name="Christensen H."/>
        </authorList>
    </citation>
    <scope>NUCLEOTIDE SEQUENCE [LARGE SCALE GENOMIC DNA]</scope>
    <source>
        <strain evidence="2">HS4635</strain>
    </source>
</reference>
<dbReference type="AlphaFoldDB" id="A0A328BUG5"/>
<dbReference type="EMBL" id="PTPX01000020">
    <property type="protein sequence ID" value="RAL17928.1"/>
    <property type="molecule type" value="Genomic_DNA"/>
</dbReference>
<name>A0A328BUG5_9PAST</name>
<keyword evidence="2" id="KW-1185">Reference proteome</keyword>
<dbReference type="OrthoDB" id="5676424at2"/>
<proteinExistence type="predicted"/>
<protein>
    <recommendedName>
        <fullName evidence="3">Recombination-associated protein RdgC</fullName>
    </recommendedName>
</protein>
<organism evidence="1 2">
    <name type="scientific">Glaesserella australis</name>
    <dbReference type="NCBI Taxonomy" id="2094024"/>
    <lineage>
        <taxon>Bacteria</taxon>
        <taxon>Pseudomonadati</taxon>
        <taxon>Pseudomonadota</taxon>
        <taxon>Gammaproteobacteria</taxon>
        <taxon>Pasteurellales</taxon>
        <taxon>Pasteurellaceae</taxon>
        <taxon>Glaesserella</taxon>
    </lineage>
</organism>
<accession>A0A328BUG5</accession>
<evidence type="ECO:0000313" key="1">
    <source>
        <dbReference type="EMBL" id="RAL17928.1"/>
    </source>
</evidence>
<dbReference type="Proteomes" id="UP000248689">
    <property type="component" value="Unassembled WGS sequence"/>
</dbReference>
<gene>
    <name evidence="1" type="ORF">C5N92_10740</name>
</gene>
<comment type="caution">
    <text evidence="1">The sequence shown here is derived from an EMBL/GenBank/DDBJ whole genome shotgun (WGS) entry which is preliminary data.</text>
</comment>
<evidence type="ECO:0000313" key="2">
    <source>
        <dbReference type="Proteomes" id="UP000248689"/>
    </source>
</evidence>
<sequence length="318" mass="36670">MKNSDFIQMTQCNIHSIKFPVDNVKEVLESATFEPADSYTTVELVKNPMTNTKVLELDNGLFFTLRTTFKKVTKELLSAKIYELKKSESLRDERLPKIVPNTDKEWRQTAEAHLLQVVPFSSELVNVFYCPEKELLFTNNRSKHSRLALNHLIKLFELAGFKSIVVSDEKLGLNTKLTKFLEKGEPLFKYLHFQHEATLRKLANDNEEFLTCRHLDTLDGKEKALGALQNGFRVQSMAMRYESEEAFIVNFKLDEHLKIRSMRFTEYADIARQLNGTREAHKHAILTEYLEGQLNALLKIASATVLEFTGETKLESFV</sequence>
<dbReference type="RefSeq" id="WP_111750846.1">
    <property type="nucleotide sequence ID" value="NZ_PTPX01000020.1"/>
</dbReference>
<evidence type="ECO:0008006" key="3">
    <source>
        <dbReference type="Google" id="ProtNLM"/>
    </source>
</evidence>